<keyword evidence="4" id="KW-1185">Reference proteome</keyword>
<accession>A0A1I1SH83</accession>
<dbReference type="STRING" id="910347.SAMN05421773_11629"/>
<feature type="domain" description="DUF5709" evidence="2">
    <location>
        <begin position="102"/>
        <end position="149"/>
    </location>
</feature>
<feature type="compositionally biased region" description="Basic and acidic residues" evidence="1">
    <location>
        <begin position="61"/>
        <end position="78"/>
    </location>
</feature>
<dbReference type="Pfam" id="PF18970">
    <property type="entry name" value="DUF5709"/>
    <property type="match status" value="1"/>
</dbReference>
<evidence type="ECO:0000313" key="3">
    <source>
        <dbReference type="EMBL" id="SFD45806.1"/>
    </source>
</evidence>
<feature type="compositionally biased region" description="Acidic residues" evidence="1">
    <location>
        <begin position="1"/>
        <end position="10"/>
    </location>
</feature>
<evidence type="ECO:0000313" key="4">
    <source>
        <dbReference type="Proteomes" id="UP000199207"/>
    </source>
</evidence>
<evidence type="ECO:0000256" key="1">
    <source>
        <dbReference type="SAM" id="MobiDB-lite"/>
    </source>
</evidence>
<proteinExistence type="predicted"/>
<dbReference type="InterPro" id="IPR043763">
    <property type="entry name" value="DUF5709"/>
</dbReference>
<dbReference type="AlphaFoldDB" id="A0A1I1SH83"/>
<feature type="region of interest" description="Disordered" evidence="1">
    <location>
        <begin position="1"/>
        <end position="162"/>
    </location>
</feature>
<feature type="compositionally biased region" description="Basic and acidic residues" evidence="1">
    <location>
        <begin position="96"/>
        <end position="108"/>
    </location>
</feature>
<name>A0A1I1SH83_9ACTN</name>
<feature type="compositionally biased region" description="Acidic residues" evidence="1">
    <location>
        <begin position="82"/>
        <end position="95"/>
    </location>
</feature>
<dbReference type="RefSeq" id="WP_093840891.1">
    <property type="nucleotide sequence ID" value="NZ_FOLM01000016.1"/>
</dbReference>
<organism evidence="3 4">
    <name type="scientific">Streptomyces aidingensis</name>
    <dbReference type="NCBI Taxonomy" id="910347"/>
    <lineage>
        <taxon>Bacteria</taxon>
        <taxon>Bacillati</taxon>
        <taxon>Actinomycetota</taxon>
        <taxon>Actinomycetes</taxon>
        <taxon>Kitasatosporales</taxon>
        <taxon>Streptomycetaceae</taxon>
        <taxon>Streptomyces</taxon>
    </lineage>
</organism>
<evidence type="ECO:0000259" key="2">
    <source>
        <dbReference type="Pfam" id="PF18970"/>
    </source>
</evidence>
<dbReference type="OrthoDB" id="3212066at2"/>
<gene>
    <name evidence="3" type="ORF">SAMN05421773_11629</name>
</gene>
<dbReference type="Proteomes" id="UP000199207">
    <property type="component" value="Unassembled WGS sequence"/>
</dbReference>
<protein>
    <recommendedName>
        <fullName evidence="2">DUF5709 domain-containing protein</fullName>
    </recommendedName>
</protein>
<sequence>MSDEETEGDEVYQPQMEDVPDDAGPLETKDTLVQRGSEPIEEGYSPPERPFAVDDWGTTAREQREGEGLERRLSRELPEPDTAPDDGIGDLPDGEGEPRDTEVGDARAGRLVGYGGGSAPDTDAELSAADVGIDGGAASAEEAAVHLVEGEETGEERGGTDR</sequence>
<dbReference type="EMBL" id="FOLM01000016">
    <property type="protein sequence ID" value="SFD45806.1"/>
    <property type="molecule type" value="Genomic_DNA"/>
</dbReference>
<reference evidence="3 4" key="1">
    <citation type="submission" date="2016-10" db="EMBL/GenBank/DDBJ databases">
        <authorList>
            <person name="de Groot N.N."/>
        </authorList>
    </citation>
    <scope>NUCLEOTIDE SEQUENCE [LARGE SCALE GENOMIC DNA]</scope>
    <source>
        <strain evidence="3 4">CGMCC 4.5739</strain>
    </source>
</reference>